<accession>A0ABR4J453</accession>
<name>A0ABR4J453_9EURO</name>
<gene>
    <name evidence="2" type="ORF">BJY01DRAFT_252947</name>
</gene>
<comment type="caution">
    <text evidence="2">The sequence shown here is derived from an EMBL/GenBank/DDBJ whole genome shotgun (WGS) entry which is preliminary data.</text>
</comment>
<reference evidence="2 3" key="1">
    <citation type="submission" date="2024-07" db="EMBL/GenBank/DDBJ databases">
        <title>Section-level genome sequencing and comparative genomics of Aspergillus sections Usti and Cavernicolus.</title>
        <authorList>
            <consortium name="Lawrence Berkeley National Laboratory"/>
            <person name="Nybo J.L."/>
            <person name="Vesth T.C."/>
            <person name="Theobald S."/>
            <person name="Frisvad J.C."/>
            <person name="Larsen T.O."/>
            <person name="Kjaerboelling I."/>
            <person name="Rothschild-Mancinelli K."/>
            <person name="Lyhne E.K."/>
            <person name="Kogle M.E."/>
            <person name="Barry K."/>
            <person name="Clum A."/>
            <person name="Na H."/>
            <person name="Ledsgaard L."/>
            <person name="Lin J."/>
            <person name="Lipzen A."/>
            <person name="Kuo A."/>
            <person name="Riley R."/>
            <person name="Mondo S."/>
            <person name="Labutti K."/>
            <person name="Haridas S."/>
            <person name="Pangalinan J."/>
            <person name="Salamov A.A."/>
            <person name="Simmons B.A."/>
            <person name="Magnuson J.K."/>
            <person name="Chen J."/>
            <person name="Drula E."/>
            <person name="Henrissat B."/>
            <person name="Wiebenga A."/>
            <person name="Lubbers R.J."/>
            <person name="Gomes A.C."/>
            <person name="Makela M.R."/>
            <person name="Stajich J."/>
            <person name="Grigoriev I.V."/>
            <person name="Mortensen U.H."/>
            <person name="De Vries R.P."/>
            <person name="Baker S.E."/>
            <person name="Andersen M.R."/>
        </authorList>
    </citation>
    <scope>NUCLEOTIDE SEQUENCE [LARGE SCALE GENOMIC DNA]</scope>
    <source>
        <strain evidence="2 3">CBS 123904</strain>
    </source>
</reference>
<evidence type="ECO:0000256" key="1">
    <source>
        <dbReference type="SAM" id="SignalP"/>
    </source>
</evidence>
<sequence>MRFSSSSFIATALTLSSLALGQDVIPEASGIITVHLHSSRWDSRPSCTTLRSDGCLDPRGYWDEDSENCATFFSDEAGNISIPGTDPESRLQVETQGEDYVLRASAERSSLIQLWTTVGNAEATPPDLLLAQFPRDREHQAGPVWYLFTPSQLASSYGRPNLIDYSVGLCFRPS</sequence>
<organism evidence="2 3">
    <name type="scientific">Aspergillus pseudoustus</name>
    <dbReference type="NCBI Taxonomy" id="1810923"/>
    <lineage>
        <taxon>Eukaryota</taxon>
        <taxon>Fungi</taxon>
        <taxon>Dikarya</taxon>
        <taxon>Ascomycota</taxon>
        <taxon>Pezizomycotina</taxon>
        <taxon>Eurotiomycetes</taxon>
        <taxon>Eurotiomycetidae</taxon>
        <taxon>Eurotiales</taxon>
        <taxon>Aspergillaceae</taxon>
        <taxon>Aspergillus</taxon>
        <taxon>Aspergillus subgen. Nidulantes</taxon>
    </lineage>
</organism>
<feature type="signal peptide" evidence="1">
    <location>
        <begin position="1"/>
        <end position="21"/>
    </location>
</feature>
<protein>
    <submittedName>
        <fullName evidence="2">Uncharacterized protein</fullName>
    </submittedName>
</protein>
<evidence type="ECO:0000313" key="3">
    <source>
        <dbReference type="Proteomes" id="UP001610446"/>
    </source>
</evidence>
<feature type="chain" id="PRO_5045123761" evidence="1">
    <location>
        <begin position="22"/>
        <end position="174"/>
    </location>
</feature>
<keyword evidence="1" id="KW-0732">Signal</keyword>
<keyword evidence="3" id="KW-1185">Reference proteome</keyword>
<evidence type="ECO:0000313" key="2">
    <source>
        <dbReference type="EMBL" id="KAL2834671.1"/>
    </source>
</evidence>
<proteinExistence type="predicted"/>
<dbReference type="Proteomes" id="UP001610446">
    <property type="component" value="Unassembled WGS sequence"/>
</dbReference>
<dbReference type="EMBL" id="JBFXLU010000217">
    <property type="protein sequence ID" value="KAL2834671.1"/>
    <property type="molecule type" value="Genomic_DNA"/>
</dbReference>